<name>A0A9P4QTF9_9PLEO</name>
<feature type="non-terminal residue" evidence="2">
    <location>
        <position position="124"/>
    </location>
</feature>
<protein>
    <recommendedName>
        <fullName evidence="1">F-box domain-containing protein</fullName>
    </recommendedName>
</protein>
<keyword evidence="3" id="KW-1185">Reference proteome</keyword>
<dbReference type="Proteomes" id="UP000799444">
    <property type="component" value="Unassembled WGS sequence"/>
</dbReference>
<comment type="caution">
    <text evidence="2">The sequence shown here is derived from an EMBL/GenBank/DDBJ whole genome shotgun (WGS) entry which is preliminary data.</text>
</comment>
<proteinExistence type="predicted"/>
<reference evidence="2" key="1">
    <citation type="journal article" date="2020" name="Stud. Mycol.">
        <title>101 Dothideomycetes genomes: a test case for predicting lifestyles and emergence of pathogens.</title>
        <authorList>
            <person name="Haridas S."/>
            <person name="Albert R."/>
            <person name="Binder M."/>
            <person name="Bloem J."/>
            <person name="Labutti K."/>
            <person name="Salamov A."/>
            <person name="Andreopoulos B."/>
            <person name="Baker S."/>
            <person name="Barry K."/>
            <person name="Bills G."/>
            <person name="Bluhm B."/>
            <person name="Cannon C."/>
            <person name="Castanera R."/>
            <person name="Culley D."/>
            <person name="Daum C."/>
            <person name="Ezra D."/>
            <person name="Gonzalez J."/>
            <person name="Henrissat B."/>
            <person name="Kuo A."/>
            <person name="Liang C."/>
            <person name="Lipzen A."/>
            <person name="Lutzoni F."/>
            <person name="Magnuson J."/>
            <person name="Mondo S."/>
            <person name="Nolan M."/>
            <person name="Ohm R."/>
            <person name="Pangilinan J."/>
            <person name="Park H.-J."/>
            <person name="Ramirez L."/>
            <person name="Alfaro M."/>
            <person name="Sun H."/>
            <person name="Tritt A."/>
            <person name="Yoshinaga Y."/>
            <person name="Zwiers L.-H."/>
            <person name="Turgeon B."/>
            <person name="Goodwin S."/>
            <person name="Spatafora J."/>
            <person name="Crous P."/>
            <person name="Grigoriev I."/>
        </authorList>
    </citation>
    <scope>NUCLEOTIDE SEQUENCE</scope>
    <source>
        <strain evidence="2">CBS 125425</strain>
    </source>
</reference>
<dbReference type="AlphaFoldDB" id="A0A9P4QTF9"/>
<gene>
    <name evidence="2" type="ORF">EJ04DRAFT_411631</name>
</gene>
<evidence type="ECO:0000259" key="1">
    <source>
        <dbReference type="PROSITE" id="PS50181"/>
    </source>
</evidence>
<dbReference type="SUPFAM" id="SSF81383">
    <property type="entry name" value="F-box domain"/>
    <property type="match status" value="1"/>
</dbReference>
<sequence length="124" mass="14480">MNSSPLVRLPIELHREIIDRLDIKDRVALRRTNNHFRAIVKLIHADYLAAESDPYIISRSLYACRHCTLQRLTRFTDDMRKGERRRHGMDAATRCCVRCGVVHNVYKPGTEVKILGQPRIICRK</sequence>
<dbReference type="InterPro" id="IPR001810">
    <property type="entry name" value="F-box_dom"/>
</dbReference>
<dbReference type="OrthoDB" id="5281164at2759"/>
<feature type="domain" description="F-box" evidence="1">
    <location>
        <begin position="3"/>
        <end position="50"/>
    </location>
</feature>
<organism evidence="2 3">
    <name type="scientific">Polyplosphaeria fusca</name>
    <dbReference type="NCBI Taxonomy" id="682080"/>
    <lineage>
        <taxon>Eukaryota</taxon>
        <taxon>Fungi</taxon>
        <taxon>Dikarya</taxon>
        <taxon>Ascomycota</taxon>
        <taxon>Pezizomycotina</taxon>
        <taxon>Dothideomycetes</taxon>
        <taxon>Pleosporomycetidae</taxon>
        <taxon>Pleosporales</taxon>
        <taxon>Tetraplosphaeriaceae</taxon>
        <taxon>Polyplosphaeria</taxon>
    </lineage>
</organism>
<dbReference type="InterPro" id="IPR036047">
    <property type="entry name" value="F-box-like_dom_sf"/>
</dbReference>
<evidence type="ECO:0000313" key="2">
    <source>
        <dbReference type="EMBL" id="KAF2733563.1"/>
    </source>
</evidence>
<accession>A0A9P4QTF9</accession>
<dbReference type="PROSITE" id="PS50181">
    <property type="entry name" value="FBOX"/>
    <property type="match status" value="1"/>
</dbReference>
<dbReference type="SMART" id="SM00256">
    <property type="entry name" value="FBOX"/>
    <property type="match status" value="1"/>
</dbReference>
<dbReference type="EMBL" id="ML996159">
    <property type="protein sequence ID" value="KAF2733563.1"/>
    <property type="molecule type" value="Genomic_DNA"/>
</dbReference>
<evidence type="ECO:0000313" key="3">
    <source>
        <dbReference type="Proteomes" id="UP000799444"/>
    </source>
</evidence>
<dbReference type="Pfam" id="PF00646">
    <property type="entry name" value="F-box"/>
    <property type="match status" value="1"/>
</dbReference>